<protein>
    <submittedName>
        <fullName evidence="5">Uncharacterized protein</fullName>
    </submittedName>
</protein>
<gene>
    <name evidence="5" type="ORF">OSB04_027716</name>
</gene>
<dbReference type="AlphaFoldDB" id="A0AA38SRU9"/>
<evidence type="ECO:0000256" key="2">
    <source>
        <dbReference type="ARBA" id="ARBA00022603"/>
    </source>
</evidence>
<evidence type="ECO:0000256" key="3">
    <source>
        <dbReference type="ARBA" id="ARBA00022679"/>
    </source>
</evidence>
<dbReference type="PANTHER" id="PTHR45875">
    <property type="entry name" value="METHYLTRANSFERASE N6AMT1"/>
    <property type="match status" value="1"/>
</dbReference>
<comment type="caution">
    <text evidence="5">The sequence shown here is derived from an EMBL/GenBank/DDBJ whole genome shotgun (WGS) entry which is preliminary data.</text>
</comment>
<dbReference type="PANTHER" id="PTHR45875:SF1">
    <property type="entry name" value="METHYLTRANSFERASE N6AMT1"/>
    <property type="match status" value="1"/>
</dbReference>
<dbReference type="GO" id="GO:0008757">
    <property type="term" value="F:S-adenosylmethionine-dependent methyltransferase activity"/>
    <property type="evidence" value="ECO:0007669"/>
    <property type="project" value="TreeGrafter"/>
</dbReference>
<evidence type="ECO:0000256" key="4">
    <source>
        <dbReference type="ARBA" id="ARBA00022691"/>
    </source>
</evidence>
<dbReference type="GO" id="GO:0008276">
    <property type="term" value="F:protein methyltransferase activity"/>
    <property type="evidence" value="ECO:0007669"/>
    <property type="project" value="TreeGrafter"/>
</dbReference>
<dbReference type="GO" id="GO:0035657">
    <property type="term" value="C:eRF1 methyltransferase complex"/>
    <property type="evidence" value="ECO:0007669"/>
    <property type="project" value="TreeGrafter"/>
</dbReference>
<keyword evidence="4" id="KW-0949">S-adenosyl-L-methionine</keyword>
<sequence>MHHTNVMTKEIGLILIFGKRLMSSHVTTVEMLLHLSKRFPIISITYEHGLLSFAPIVFVNADCCTQAKGVSLPLVSLGLLGNTFNGLMALGFHMPTTNITKAVVGLVNVMVVNPPYVPTPDEEVGSLGLSCAWAGGENDRSVIDKILPVAGNLLSDNKGRLYMLFLVENDPMRYKGYGAKMVVQRSTEEETLHVIKFWRDPDMQMVGNEAKLDA</sequence>
<evidence type="ECO:0000256" key="1">
    <source>
        <dbReference type="ARBA" id="ARBA00006149"/>
    </source>
</evidence>
<dbReference type="InterPro" id="IPR052190">
    <property type="entry name" value="Euk-Arch_PrmC-MTase"/>
</dbReference>
<keyword evidence="2" id="KW-0489">Methyltransferase</keyword>
<dbReference type="Gene3D" id="3.40.50.150">
    <property type="entry name" value="Vaccinia Virus protein VP39"/>
    <property type="match status" value="1"/>
</dbReference>
<dbReference type="EMBL" id="JARYMX010000007">
    <property type="protein sequence ID" value="KAJ9541210.1"/>
    <property type="molecule type" value="Genomic_DNA"/>
</dbReference>
<keyword evidence="6" id="KW-1185">Reference proteome</keyword>
<dbReference type="InterPro" id="IPR029063">
    <property type="entry name" value="SAM-dependent_MTases_sf"/>
</dbReference>
<dbReference type="GO" id="GO:0003676">
    <property type="term" value="F:nucleic acid binding"/>
    <property type="evidence" value="ECO:0007669"/>
    <property type="project" value="InterPro"/>
</dbReference>
<reference evidence="5" key="1">
    <citation type="submission" date="2023-03" db="EMBL/GenBank/DDBJ databases">
        <title>Chromosome-scale reference genome and RAD-based genetic map of yellow starthistle (Centaurea solstitialis) reveal putative structural variation and QTLs associated with invader traits.</title>
        <authorList>
            <person name="Reatini B."/>
            <person name="Cang F.A."/>
            <person name="Jiang Q."/>
            <person name="Mckibben M.T.W."/>
            <person name="Barker M.S."/>
            <person name="Rieseberg L.H."/>
            <person name="Dlugosch K.M."/>
        </authorList>
    </citation>
    <scope>NUCLEOTIDE SEQUENCE</scope>
    <source>
        <strain evidence="5">CAN-66</strain>
        <tissue evidence="5">Leaf</tissue>
    </source>
</reference>
<proteinExistence type="inferred from homology"/>
<organism evidence="5 6">
    <name type="scientific">Centaurea solstitialis</name>
    <name type="common">yellow star-thistle</name>
    <dbReference type="NCBI Taxonomy" id="347529"/>
    <lineage>
        <taxon>Eukaryota</taxon>
        <taxon>Viridiplantae</taxon>
        <taxon>Streptophyta</taxon>
        <taxon>Embryophyta</taxon>
        <taxon>Tracheophyta</taxon>
        <taxon>Spermatophyta</taxon>
        <taxon>Magnoliopsida</taxon>
        <taxon>eudicotyledons</taxon>
        <taxon>Gunneridae</taxon>
        <taxon>Pentapetalae</taxon>
        <taxon>asterids</taxon>
        <taxon>campanulids</taxon>
        <taxon>Asterales</taxon>
        <taxon>Asteraceae</taxon>
        <taxon>Carduoideae</taxon>
        <taxon>Cardueae</taxon>
        <taxon>Centaureinae</taxon>
        <taxon>Centaurea</taxon>
    </lineage>
</organism>
<dbReference type="InterPro" id="IPR002052">
    <property type="entry name" value="DNA_methylase_N6_adenine_CS"/>
</dbReference>
<evidence type="ECO:0000313" key="5">
    <source>
        <dbReference type="EMBL" id="KAJ9541210.1"/>
    </source>
</evidence>
<dbReference type="PROSITE" id="PS00092">
    <property type="entry name" value="N6_MTASE"/>
    <property type="match status" value="1"/>
</dbReference>
<comment type="similarity">
    <text evidence="1">Belongs to the eukaryotic/archaeal PrmC-related family.</text>
</comment>
<dbReference type="Proteomes" id="UP001172457">
    <property type="component" value="Chromosome 7"/>
</dbReference>
<accession>A0AA38SRU9</accession>
<keyword evidence="3" id="KW-0808">Transferase</keyword>
<dbReference type="GO" id="GO:0032259">
    <property type="term" value="P:methylation"/>
    <property type="evidence" value="ECO:0007669"/>
    <property type="project" value="UniProtKB-KW"/>
</dbReference>
<name>A0AA38SRU9_9ASTR</name>
<evidence type="ECO:0000313" key="6">
    <source>
        <dbReference type="Proteomes" id="UP001172457"/>
    </source>
</evidence>